<name>A0AAN0T393_HEYCO</name>
<proteinExistence type="predicted"/>
<evidence type="ECO:0000313" key="1">
    <source>
        <dbReference type="EMBL" id="AJO20974.1"/>
    </source>
</evidence>
<dbReference type="EMBL" id="CP010525">
    <property type="protein sequence ID" value="AJO20974.1"/>
    <property type="molecule type" value="Genomic_DNA"/>
</dbReference>
<reference evidence="2" key="1">
    <citation type="submission" date="2015-01" db="EMBL/GenBank/DDBJ databases">
        <title>Comparative genome analysis of Bacillus coagulans HM-08, Clostridium butyricum HM-68, Bacillus subtilis HM-66 and Bacillus paralicheniformis BL-09.</title>
        <authorList>
            <person name="Zhang H."/>
        </authorList>
    </citation>
    <scope>NUCLEOTIDE SEQUENCE [LARGE SCALE GENOMIC DNA]</scope>
    <source>
        <strain evidence="2">HM-08</strain>
    </source>
</reference>
<dbReference type="AlphaFoldDB" id="A0AAN0T393"/>
<evidence type="ECO:0000313" key="2">
    <source>
        <dbReference type="Proteomes" id="UP000032024"/>
    </source>
</evidence>
<accession>A0AAN0T393</accession>
<organism evidence="1 2">
    <name type="scientific">Heyndrickxia coagulans</name>
    <name type="common">Weizmannia coagulans</name>
    <dbReference type="NCBI Taxonomy" id="1398"/>
    <lineage>
        <taxon>Bacteria</taxon>
        <taxon>Bacillati</taxon>
        <taxon>Bacillota</taxon>
        <taxon>Bacilli</taxon>
        <taxon>Bacillales</taxon>
        <taxon>Bacillaceae</taxon>
        <taxon>Heyndrickxia</taxon>
    </lineage>
</organism>
<dbReference type="Proteomes" id="UP000032024">
    <property type="component" value="Chromosome"/>
</dbReference>
<gene>
    <name evidence="1" type="ORF">SB48_HM08orf00268</name>
</gene>
<sequence>MFLVWVKSTSESRKCAITVHSLILFPCTSKFATNLPMLLGWVKSVSQSSERSIIV</sequence>
<keyword evidence="2" id="KW-1185">Reference proteome</keyword>
<protein>
    <submittedName>
        <fullName evidence="1">Uncharacterized protein</fullName>
    </submittedName>
</protein>